<dbReference type="EMBL" id="LKAM01000003">
    <property type="protein sequence ID" value="KUM49142.1"/>
    <property type="molecule type" value="Genomic_DNA"/>
</dbReference>
<proteinExistence type="predicted"/>
<protein>
    <submittedName>
        <fullName evidence="1">Uncharacterized protein</fullName>
    </submittedName>
</protein>
<keyword evidence="1" id="KW-0496">Mitochondrion</keyword>
<comment type="caution">
    <text evidence="1">The sequence shown here is derived from an EMBL/GenBank/DDBJ whole genome shotgun (WGS) entry which is preliminary data.</text>
</comment>
<reference evidence="1" key="1">
    <citation type="journal article" date="2015" name="Genome Biol. Evol.">
        <title>Organellar Genomes of White Spruce (Picea glauca): Assembly and Annotation.</title>
        <authorList>
            <person name="Jackman S.D."/>
            <person name="Warren R.L."/>
            <person name="Gibb E.A."/>
            <person name="Vandervalk B.P."/>
            <person name="Mohamadi H."/>
            <person name="Chu J."/>
            <person name="Raymond A."/>
            <person name="Pleasance S."/>
            <person name="Coope R."/>
            <person name="Wildung M.R."/>
            <person name="Ritland C.E."/>
            <person name="Bousquet J."/>
            <person name="Jones S.J."/>
            <person name="Bohlmann J."/>
            <person name="Birol I."/>
        </authorList>
    </citation>
    <scope>NUCLEOTIDE SEQUENCE [LARGE SCALE GENOMIC DNA]</scope>
    <source>
        <tissue evidence="1">Flushing bud</tissue>
    </source>
</reference>
<evidence type="ECO:0000313" key="1">
    <source>
        <dbReference type="EMBL" id="KUM49142.1"/>
    </source>
</evidence>
<name>A0A101M1E7_PICGL</name>
<geneLocation type="mitochondrion" evidence="1"/>
<gene>
    <name evidence="1" type="ORF">ABT39_MTgene3691</name>
</gene>
<sequence length="86" mass="9258">MRGGTKPVLLPALPALFSPCPVHCPNRSEPGVTPPSLLSPVQLAQLALALLFPLIPKLVLCSPIWPVPFVPLKCSPIRTEPDYARL</sequence>
<accession>A0A101M1E7</accession>
<organism evidence="1">
    <name type="scientific">Picea glauca</name>
    <name type="common">White spruce</name>
    <name type="synonym">Pinus glauca</name>
    <dbReference type="NCBI Taxonomy" id="3330"/>
    <lineage>
        <taxon>Eukaryota</taxon>
        <taxon>Viridiplantae</taxon>
        <taxon>Streptophyta</taxon>
        <taxon>Embryophyta</taxon>
        <taxon>Tracheophyta</taxon>
        <taxon>Spermatophyta</taxon>
        <taxon>Pinopsida</taxon>
        <taxon>Pinidae</taxon>
        <taxon>Conifers I</taxon>
        <taxon>Pinales</taxon>
        <taxon>Pinaceae</taxon>
        <taxon>Picea</taxon>
    </lineage>
</organism>
<dbReference type="AlphaFoldDB" id="A0A101M1E7"/>